<dbReference type="PANTHER" id="PTHR47830:SF2">
    <property type="entry name" value="PROTEIN, PUTATIVE-RELATED"/>
    <property type="match status" value="1"/>
</dbReference>
<dbReference type="GO" id="GO:0016020">
    <property type="term" value="C:membrane"/>
    <property type="evidence" value="ECO:0007669"/>
    <property type="project" value="UniProtKB-SubCell"/>
</dbReference>
<sequence>MGSLARHSWAFVFLFPIGIRRLWSSLSHHARTPPPSFRSRPWYLSPDHNLLNADLYALLLALPVAAIADLLLAAPLRAAAAAIFWLLLLLVPLAPRLPLPDELAFLLAALAFLTDLALSPLSPSAPALDARARDLSSLPTLACAAACLALVARPAAIAADIALSLGLAFKGSWALQAGLALFVLPPRGCRRAGGGLECELEEDRLRGVALLDLLFAGNAVGIAAACVAIYWAVTRSINRSAEAEAIMARLMMNPPDLELD</sequence>
<dbReference type="AlphaFoldDB" id="A0A6I9SA68"/>
<keyword evidence="3 6" id="KW-0812">Transmembrane</keyword>
<keyword evidence="4 6" id="KW-1133">Transmembrane helix</keyword>
<feature type="transmembrane region" description="Helical" evidence="6">
    <location>
        <begin position="51"/>
        <end position="72"/>
    </location>
</feature>
<evidence type="ECO:0000256" key="6">
    <source>
        <dbReference type="SAM" id="Phobius"/>
    </source>
</evidence>
<evidence type="ECO:0000256" key="4">
    <source>
        <dbReference type="ARBA" id="ARBA00022989"/>
    </source>
</evidence>
<dbReference type="GeneID" id="105055744"/>
<dbReference type="InParanoid" id="A0A6I9SA68"/>
<evidence type="ECO:0000256" key="2">
    <source>
        <dbReference type="ARBA" id="ARBA00006948"/>
    </source>
</evidence>
<comment type="similarity">
    <text evidence="2">Belongs to the TMEM45 family.</text>
</comment>
<feature type="transmembrane region" description="Helical" evidence="6">
    <location>
        <begin position="213"/>
        <end position="233"/>
    </location>
</feature>
<dbReference type="KEGG" id="egu:105055744"/>
<evidence type="ECO:0000313" key="8">
    <source>
        <dbReference type="RefSeq" id="XP_010936009.1"/>
    </source>
</evidence>
<keyword evidence="7" id="KW-1185">Reference proteome</keyword>
<accession>A0A6I9SA68</accession>
<name>A0A6I9SA68_ELAGV</name>
<keyword evidence="5 6" id="KW-0472">Membrane</keyword>
<dbReference type="Proteomes" id="UP000504607">
    <property type="component" value="Chromosome 12"/>
</dbReference>
<protein>
    <submittedName>
        <fullName evidence="8">Uncharacterized protein LOC105055744</fullName>
    </submittedName>
</protein>
<dbReference type="RefSeq" id="XP_010936009.1">
    <property type="nucleotide sequence ID" value="XM_010937707.3"/>
</dbReference>
<feature type="transmembrane region" description="Helical" evidence="6">
    <location>
        <begin position="79"/>
        <end position="97"/>
    </location>
</feature>
<evidence type="ECO:0000256" key="5">
    <source>
        <dbReference type="ARBA" id="ARBA00023136"/>
    </source>
</evidence>
<evidence type="ECO:0000256" key="1">
    <source>
        <dbReference type="ARBA" id="ARBA00004141"/>
    </source>
</evidence>
<comment type="subcellular location">
    <subcellularLocation>
        <location evidence="1">Membrane</location>
        <topology evidence="1">Multi-pass membrane protein</topology>
    </subcellularLocation>
</comment>
<feature type="transmembrane region" description="Helical" evidence="6">
    <location>
        <begin position="103"/>
        <end position="123"/>
    </location>
</feature>
<evidence type="ECO:0000256" key="3">
    <source>
        <dbReference type="ARBA" id="ARBA00022692"/>
    </source>
</evidence>
<proteinExistence type="inferred from homology"/>
<gene>
    <name evidence="8" type="primary">LOC105055744</name>
</gene>
<dbReference type="InterPro" id="IPR006904">
    <property type="entry name" value="DUF716"/>
</dbReference>
<organism evidence="7 8">
    <name type="scientific">Elaeis guineensis var. tenera</name>
    <name type="common">Oil palm</name>
    <dbReference type="NCBI Taxonomy" id="51953"/>
    <lineage>
        <taxon>Eukaryota</taxon>
        <taxon>Viridiplantae</taxon>
        <taxon>Streptophyta</taxon>
        <taxon>Embryophyta</taxon>
        <taxon>Tracheophyta</taxon>
        <taxon>Spermatophyta</taxon>
        <taxon>Magnoliopsida</taxon>
        <taxon>Liliopsida</taxon>
        <taxon>Arecaceae</taxon>
        <taxon>Arecoideae</taxon>
        <taxon>Cocoseae</taxon>
        <taxon>Elaeidinae</taxon>
        <taxon>Elaeis</taxon>
    </lineage>
</organism>
<dbReference type="OrthoDB" id="1924702at2759"/>
<evidence type="ECO:0000313" key="7">
    <source>
        <dbReference type="Proteomes" id="UP000504607"/>
    </source>
</evidence>
<reference evidence="8" key="1">
    <citation type="submission" date="2025-08" db="UniProtKB">
        <authorList>
            <consortium name="RefSeq"/>
        </authorList>
    </citation>
    <scope>IDENTIFICATION</scope>
</reference>
<dbReference type="PANTHER" id="PTHR47830">
    <property type="entry name" value="OS11G0534100 PROTEIN"/>
    <property type="match status" value="1"/>
</dbReference>
<dbReference type="Pfam" id="PF04819">
    <property type="entry name" value="DUF716"/>
    <property type="match status" value="1"/>
</dbReference>
<feature type="transmembrane region" description="Helical" evidence="6">
    <location>
        <begin position="135"/>
        <end position="155"/>
    </location>
</feature>